<reference evidence="3 4" key="1">
    <citation type="submission" date="2016-10" db="EMBL/GenBank/DDBJ databases">
        <authorList>
            <person name="de Groot N.N."/>
        </authorList>
    </citation>
    <scope>NUCLEOTIDE SEQUENCE [LARGE SCALE GENOMIC DNA]</scope>
    <source>
        <strain evidence="3 4">DSM 26656</strain>
    </source>
</reference>
<accession>A0A1H6A8I4</accession>
<dbReference type="Gene3D" id="3.20.20.100">
    <property type="entry name" value="NADP-dependent oxidoreductase domain"/>
    <property type="match status" value="1"/>
</dbReference>
<dbReference type="GO" id="GO:0016491">
    <property type="term" value="F:oxidoreductase activity"/>
    <property type="evidence" value="ECO:0007669"/>
    <property type="project" value="UniProtKB-KW"/>
</dbReference>
<dbReference type="EMBL" id="FNUY01000005">
    <property type="protein sequence ID" value="SEG45048.1"/>
    <property type="molecule type" value="Genomic_DNA"/>
</dbReference>
<gene>
    <name evidence="3" type="ORF">SAMN04488115_105289</name>
</gene>
<dbReference type="InterPro" id="IPR020471">
    <property type="entry name" value="AKR"/>
</dbReference>
<evidence type="ECO:0000313" key="4">
    <source>
        <dbReference type="Proteomes" id="UP000236743"/>
    </source>
</evidence>
<dbReference type="RefSeq" id="WP_103873173.1">
    <property type="nucleotide sequence ID" value="NZ_FNUY01000005.1"/>
</dbReference>
<dbReference type="InterPro" id="IPR023210">
    <property type="entry name" value="NADP_OxRdtase_dom"/>
</dbReference>
<dbReference type="AlphaFoldDB" id="A0A1H6A8I4"/>
<dbReference type="SUPFAM" id="SSF51430">
    <property type="entry name" value="NAD(P)-linked oxidoreductase"/>
    <property type="match status" value="1"/>
</dbReference>
<dbReference type="Proteomes" id="UP000236743">
    <property type="component" value="Unassembled WGS sequence"/>
</dbReference>
<evidence type="ECO:0000259" key="2">
    <source>
        <dbReference type="Pfam" id="PF00248"/>
    </source>
</evidence>
<dbReference type="InterPro" id="IPR036812">
    <property type="entry name" value="NAD(P)_OxRdtase_dom_sf"/>
</dbReference>
<dbReference type="GO" id="GO:0005829">
    <property type="term" value="C:cytosol"/>
    <property type="evidence" value="ECO:0007669"/>
    <property type="project" value="TreeGrafter"/>
</dbReference>
<dbReference type="Pfam" id="PF00248">
    <property type="entry name" value="Aldo_ket_red"/>
    <property type="match status" value="1"/>
</dbReference>
<feature type="domain" description="NADP-dependent oxidoreductase" evidence="2">
    <location>
        <begin position="16"/>
        <end position="310"/>
    </location>
</feature>
<evidence type="ECO:0000256" key="1">
    <source>
        <dbReference type="ARBA" id="ARBA00023002"/>
    </source>
</evidence>
<dbReference type="OrthoDB" id="9803483at2"/>
<sequence length="312" mass="34276">MLTRNLGRSGLRVSLVGLGCNNFGGRIDNESARKVVDAAIEHGITLFDTADIYGNRGGSETALGELLGARRKDIVLATKFGMDMNDAGTMKGGSRHYIMNAVEASLKRLKTDWIDLYQMHRFDPLTPIEETLRTLEDLIHQGKVRYIGCSNFAPWQVADAAWTARHLGVTEFASAQDEYSLLKRGAENYLIPAAERYGMGLLPYFPLANGLLTGKYKRNAPMPEGARMTREAQRASEVLTDANWEKTEKLAVFAEARGKTLVELAFSWLAAQPVISSVIAGATRPEQVAANVKAAEWALTPEDLAEIDTITK</sequence>
<dbReference type="PRINTS" id="PR00069">
    <property type="entry name" value="ALDKETRDTASE"/>
</dbReference>
<name>A0A1H6A8I4_9HYPH</name>
<dbReference type="InterPro" id="IPR050523">
    <property type="entry name" value="AKR_Detox_Biosynth"/>
</dbReference>
<dbReference type="FunFam" id="3.20.20.100:FF:000004">
    <property type="entry name" value="Oxidoreductase, aldo/keto reductase"/>
    <property type="match status" value="1"/>
</dbReference>
<proteinExistence type="predicted"/>
<dbReference type="PANTHER" id="PTHR43364">
    <property type="entry name" value="NADH-SPECIFIC METHYLGLYOXAL REDUCTASE-RELATED"/>
    <property type="match status" value="1"/>
</dbReference>
<protein>
    <submittedName>
        <fullName evidence="3">Predicted oxidoreductase</fullName>
    </submittedName>
</protein>
<evidence type="ECO:0000313" key="3">
    <source>
        <dbReference type="EMBL" id="SEG45048.1"/>
    </source>
</evidence>
<keyword evidence="4" id="KW-1185">Reference proteome</keyword>
<keyword evidence="1" id="KW-0560">Oxidoreductase</keyword>
<dbReference type="PANTHER" id="PTHR43364:SF4">
    <property type="entry name" value="NAD(P)-LINKED OXIDOREDUCTASE SUPERFAMILY PROTEIN"/>
    <property type="match status" value="1"/>
</dbReference>
<organism evidence="3 4">
    <name type="scientific">Bosea lathyri</name>
    <dbReference type="NCBI Taxonomy" id="1036778"/>
    <lineage>
        <taxon>Bacteria</taxon>
        <taxon>Pseudomonadati</taxon>
        <taxon>Pseudomonadota</taxon>
        <taxon>Alphaproteobacteria</taxon>
        <taxon>Hyphomicrobiales</taxon>
        <taxon>Boseaceae</taxon>
        <taxon>Bosea</taxon>
    </lineage>
</organism>